<comment type="caution">
    <text evidence="1">The sequence shown here is derived from an EMBL/GenBank/DDBJ whole genome shotgun (WGS) entry which is preliminary data.</text>
</comment>
<accession>A0ABU0PB91</accession>
<dbReference type="EMBL" id="JAUSXK010000001">
    <property type="protein sequence ID" value="MDQ0644612.1"/>
    <property type="molecule type" value="Genomic_DNA"/>
</dbReference>
<reference evidence="1 2" key="1">
    <citation type="submission" date="2023-07" db="EMBL/GenBank/DDBJ databases">
        <title>Comparative genomics of wheat-associated soil bacteria to identify genetic determinants of phenazine resistance.</title>
        <authorList>
            <person name="Mouncey N."/>
        </authorList>
    </citation>
    <scope>NUCLEOTIDE SEQUENCE [LARGE SCALE GENOMIC DNA]</scope>
    <source>
        <strain evidence="1 2">W2I7</strain>
    </source>
</reference>
<evidence type="ECO:0008006" key="3">
    <source>
        <dbReference type="Google" id="ProtNLM"/>
    </source>
</evidence>
<name>A0ABU0PB91_9MICO</name>
<proteinExistence type="predicted"/>
<gene>
    <name evidence="1" type="ORF">QFZ46_002772</name>
</gene>
<dbReference type="Proteomes" id="UP001239085">
    <property type="component" value="Unassembled WGS sequence"/>
</dbReference>
<dbReference type="RefSeq" id="WP_307362531.1">
    <property type="nucleotide sequence ID" value="NZ_JAUSXK010000001.1"/>
</dbReference>
<sequence length="88" mass="9415">MTRFAQAPDVGVIDDGIRVFAAALPDGPVVVLADIAAAVWRAAPGRDLHALAVRLIEDGICTEDDAHSDAVLFTHALIDVKLLHEEEF</sequence>
<evidence type="ECO:0000313" key="2">
    <source>
        <dbReference type="Proteomes" id="UP001239085"/>
    </source>
</evidence>
<evidence type="ECO:0000313" key="1">
    <source>
        <dbReference type="EMBL" id="MDQ0644612.1"/>
    </source>
</evidence>
<protein>
    <recommendedName>
        <fullName evidence="3">PqqD family protein</fullName>
    </recommendedName>
</protein>
<organism evidence="1 2">
    <name type="scientific">Microbacterium murale</name>
    <dbReference type="NCBI Taxonomy" id="1081040"/>
    <lineage>
        <taxon>Bacteria</taxon>
        <taxon>Bacillati</taxon>
        <taxon>Actinomycetota</taxon>
        <taxon>Actinomycetes</taxon>
        <taxon>Micrococcales</taxon>
        <taxon>Microbacteriaceae</taxon>
        <taxon>Microbacterium</taxon>
    </lineage>
</organism>
<keyword evidence="2" id="KW-1185">Reference proteome</keyword>